<reference evidence="1 2" key="1">
    <citation type="journal article" date="2013" name="PLoS Genet.">
        <title>Comparative genome structure, secondary metabolite, and effector coding capacity across Cochliobolus pathogens.</title>
        <authorList>
            <person name="Condon B.J."/>
            <person name="Leng Y."/>
            <person name="Wu D."/>
            <person name="Bushley K.E."/>
            <person name="Ohm R.A."/>
            <person name="Otillar R."/>
            <person name="Martin J."/>
            <person name="Schackwitz W."/>
            <person name="Grimwood J."/>
            <person name="MohdZainudin N."/>
            <person name="Xue C."/>
            <person name="Wang R."/>
            <person name="Manning V.A."/>
            <person name="Dhillon B."/>
            <person name="Tu Z.J."/>
            <person name="Steffenson B.J."/>
            <person name="Salamov A."/>
            <person name="Sun H."/>
            <person name="Lowry S."/>
            <person name="LaButti K."/>
            <person name="Han J."/>
            <person name="Copeland A."/>
            <person name="Lindquist E."/>
            <person name="Barry K."/>
            <person name="Schmutz J."/>
            <person name="Baker S.E."/>
            <person name="Ciuffetti L.M."/>
            <person name="Grigoriev I.V."/>
            <person name="Zhong S."/>
            <person name="Turgeon B.G."/>
        </authorList>
    </citation>
    <scope>NUCLEOTIDE SEQUENCE [LARGE SCALE GENOMIC DNA]</scope>
    <source>
        <strain evidence="1 2">FI3</strain>
    </source>
</reference>
<dbReference type="RefSeq" id="XP_014559556.1">
    <property type="nucleotide sequence ID" value="XM_014704070.1"/>
</dbReference>
<sequence>MGELYIPPHSERATSFRTSVSLLVLNVSPPVSLHYNPSHYTTPCHQSANATPAEAHLKGGCCCCSEAKTPSQLRLCGQSQQIPKTKKMYTRRHGN</sequence>
<proteinExistence type="predicted"/>
<dbReference type="Proteomes" id="UP000054337">
    <property type="component" value="Unassembled WGS sequence"/>
</dbReference>
<protein>
    <submittedName>
        <fullName evidence="1">Uncharacterized protein</fullName>
    </submittedName>
</protein>
<dbReference type="EMBL" id="KI968709">
    <property type="protein sequence ID" value="EUN29979.1"/>
    <property type="molecule type" value="Genomic_DNA"/>
</dbReference>
<evidence type="ECO:0000313" key="1">
    <source>
        <dbReference type="EMBL" id="EUN29979.1"/>
    </source>
</evidence>
<dbReference type="HOGENOM" id="CLU_2372474_0_0_1"/>
<dbReference type="AlphaFoldDB" id="W7ES65"/>
<name>W7ES65_BIPV3</name>
<dbReference type="GeneID" id="26259389"/>
<gene>
    <name evidence="1" type="ORF">COCVIDRAFT_91662</name>
</gene>
<organism evidence="1 2">
    <name type="scientific">Bipolaris victoriae (strain FI3)</name>
    <name type="common">Victoria blight of oats agent</name>
    <name type="synonym">Cochliobolus victoriae</name>
    <dbReference type="NCBI Taxonomy" id="930091"/>
    <lineage>
        <taxon>Eukaryota</taxon>
        <taxon>Fungi</taxon>
        <taxon>Dikarya</taxon>
        <taxon>Ascomycota</taxon>
        <taxon>Pezizomycotina</taxon>
        <taxon>Dothideomycetes</taxon>
        <taxon>Pleosporomycetidae</taxon>
        <taxon>Pleosporales</taxon>
        <taxon>Pleosporineae</taxon>
        <taxon>Pleosporaceae</taxon>
        <taxon>Bipolaris</taxon>
    </lineage>
</organism>
<evidence type="ECO:0000313" key="2">
    <source>
        <dbReference type="Proteomes" id="UP000054337"/>
    </source>
</evidence>
<accession>W7ES65</accession>
<keyword evidence="2" id="KW-1185">Reference proteome</keyword>